<feature type="signal peptide" evidence="2">
    <location>
        <begin position="1"/>
        <end position="21"/>
    </location>
</feature>
<evidence type="ECO:0000256" key="1">
    <source>
        <dbReference type="ARBA" id="ARBA00023157"/>
    </source>
</evidence>
<dbReference type="InterPro" id="IPR014784">
    <property type="entry name" value="Cu2_ascorb_mOase-like_C"/>
</dbReference>
<dbReference type="InterPro" id="IPR036939">
    <property type="entry name" value="Cu2_ascorb_mOase_N_sf"/>
</dbReference>
<dbReference type="Gene3D" id="2.60.120.310">
    <property type="entry name" value="Copper type II, ascorbate-dependent monooxygenase, N-terminal domain"/>
    <property type="match status" value="1"/>
</dbReference>
<feature type="chain" id="PRO_5047432348" evidence="2">
    <location>
        <begin position="22"/>
        <end position="434"/>
    </location>
</feature>
<evidence type="ECO:0000256" key="2">
    <source>
        <dbReference type="SAM" id="SignalP"/>
    </source>
</evidence>
<keyword evidence="1" id="KW-1015">Disulfide bond</keyword>
<dbReference type="Gene3D" id="2.60.120.230">
    <property type="match status" value="1"/>
</dbReference>
<evidence type="ECO:0000313" key="4">
    <source>
        <dbReference type="Proteomes" id="UP001485459"/>
    </source>
</evidence>
<protein>
    <submittedName>
        <fullName evidence="3">Cytochrome c</fullName>
    </submittedName>
</protein>
<keyword evidence="4" id="KW-1185">Reference proteome</keyword>
<name>A0ABZ2YMN1_9BACT</name>
<sequence>MFRSCASVVFLFLAFARPSAAQEVTFNQDIAPIIHRNCTPCHRPGEAAPFPLITYEDVSRRASFVREVVESGYMPPWKPDGAYRSFAHERKLTPEEISLIGRWAAAKAPKGKGSVKVPDFVNGTLYHRKPDLTLKTEKPFLVKGDNEERFIVFKIPFELADSMNVEAMEFVSNNKKVVHHANFGFHPVEEDVDIHGTAPYVDLSGSDRRQFDQYLPYKKSMTYYGGWIPGTTVESYPAGMGWVMPKRGVILLTVHFAPTGKDEESITGVNLFFTKKPIERKVKLISIGSGGIGERDIDPFFMIQADTVKTFTVKVATPADQSLLYIWPHMHLLGKRFRAWAVTPQGDTVRLVDIPEWDFKWQEIYRYKQLVKVPRGSVLTVEGTYDNTSKNPNNPFNPPRMIFADGDMKTTQEMMTLIMVFLPYQPGDEQLILD</sequence>
<organism evidence="3 4">
    <name type="scientific">Chitinophaga pollutisoli</name>
    <dbReference type="NCBI Taxonomy" id="3133966"/>
    <lineage>
        <taxon>Bacteria</taxon>
        <taxon>Pseudomonadati</taxon>
        <taxon>Bacteroidota</taxon>
        <taxon>Chitinophagia</taxon>
        <taxon>Chitinophagales</taxon>
        <taxon>Chitinophagaceae</taxon>
        <taxon>Chitinophaga</taxon>
    </lineage>
</organism>
<dbReference type="RefSeq" id="WP_341835105.1">
    <property type="nucleotide sequence ID" value="NZ_CP149822.1"/>
</dbReference>
<reference evidence="4" key="1">
    <citation type="submission" date="2024-03" db="EMBL/GenBank/DDBJ databases">
        <title>Chitinophaga horti sp. nov., isolated from garden soil.</title>
        <authorList>
            <person name="Lee D.S."/>
            <person name="Han D.M."/>
            <person name="Baek J.H."/>
            <person name="Choi D.G."/>
            <person name="Jeon J.H."/>
            <person name="Jeon C.O."/>
        </authorList>
    </citation>
    <scope>NUCLEOTIDE SEQUENCE [LARGE SCALE GENOMIC DNA]</scope>
    <source>
        <strain evidence="4">GPA1</strain>
    </source>
</reference>
<dbReference type="Proteomes" id="UP001485459">
    <property type="component" value="Chromosome"/>
</dbReference>
<evidence type="ECO:0000313" key="3">
    <source>
        <dbReference type="EMBL" id="WZN40174.1"/>
    </source>
</evidence>
<gene>
    <name evidence="3" type="ORF">WJU16_19585</name>
</gene>
<keyword evidence="2" id="KW-0732">Signal</keyword>
<dbReference type="InterPro" id="IPR008977">
    <property type="entry name" value="PHM/PNGase_F_dom_sf"/>
</dbReference>
<dbReference type="EMBL" id="CP149822">
    <property type="protein sequence ID" value="WZN40174.1"/>
    <property type="molecule type" value="Genomic_DNA"/>
</dbReference>
<proteinExistence type="predicted"/>
<dbReference type="SUPFAM" id="SSF49742">
    <property type="entry name" value="PHM/PNGase F"/>
    <property type="match status" value="2"/>
</dbReference>
<accession>A0ABZ2YMN1</accession>